<reference evidence="2 3" key="1">
    <citation type="submission" date="2024-09" db="EMBL/GenBank/DDBJ databases">
        <title>Genome sequencing and assembly of Phytophthora oleae, isolate VK10A, causative agent of rot of olive drupes.</title>
        <authorList>
            <person name="Conti Taguali S."/>
            <person name="Riolo M."/>
            <person name="La Spada F."/>
            <person name="Cacciola S.O."/>
            <person name="Dionisio G."/>
        </authorList>
    </citation>
    <scope>NUCLEOTIDE SEQUENCE [LARGE SCALE GENOMIC DNA]</scope>
    <source>
        <strain evidence="2 3">VK10A</strain>
    </source>
</reference>
<feature type="compositionally biased region" description="Low complexity" evidence="1">
    <location>
        <begin position="67"/>
        <end position="82"/>
    </location>
</feature>
<accession>A0ABD3F4R0</accession>
<gene>
    <name evidence="2" type="ORF">V7S43_013461</name>
</gene>
<dbReference type="AlphaFoldDB" id="A0ABD3F4R0"/>
<keyword evidence="3" id="KW-1185">Reference proteome</keyword>
<name>A0ABD3F4R0_9STRA</name>
<organism evidence="2 3">
    <name type="scientific">Phytophthora oleae</name>
    <dbReference type="NCBI Taxonomy" id="2107226"/>
    <lineage>
        <taxon>Eukaryota</taxon>
        <taxon>Sar</taxon>
        <taxon>Stramenopiles</taxon>
        <taxon>Oomycota</taxon>
        <taxon>Peronosporomycetes</taxon>
        <taxon>Peronosporales</taxon>
        <taxon>Peronosporaceae</taxon>
        <taxon>Phytophthora</taxon>
    </lineage>
</organism>
<feature type="compositionally biased region" description="Acidic residues" evidence="1">
    <location>
        <begin position="48"/>
        <end position="57"/>
    </location>
</feature>
<evidence type="ECO:0000313" key="3">
    <source>
        <dbReference type="Proteomes" id="UP001632037"/>
    </source>
</evidence>
<dbReference type="Proteomes" id="UP001632037">
    <property type="component" value="Unassembled WGS sequence"/>
</dbReference>
<proteinExistence type="predicted"/>
<feature type="region of interest" description="Disordered" evidence="1">
    <location>
        <begin position="1"/>
        <end position="102"/>
    </location>
</feature>
<evidence type="ECO:0000256" key="1">
    <source>
        <dbReference type="SAM" id="MobiDB-lite"/>
    </source>
</evidence>
<evidence type="ECO:0000313" key="2">
    <source>
        <dbReference type="EMBL" id="KAL3661703.1"/>
    </source>
</evidence>
<sequence>MCVRDRAKSRRRKPSSGSSKARSKPPATPQPTGPTRAIRAMQIAESEYGSDSDESGSEGELLRVYGAASSEQQQAATAKEATGSSDPKAPAQTSVDPPPQDR</sequence>
<protein>
    <submittedName>
        <fullName evidence="2">Uncharacterized protein</fullName>
    </submittedName>
</protein>
<dbReference type="EMBL" id="JBIMZQ010000035">
    <property type="protein sequence ID" value="KAL3661703.1"/>
    <property type="molecule type" value="Genomic_DNA"/>
</dbReference>
<comment type="caution">
    <text evidence="2">The sequence shown here is derived from an EMBL/GenBank/DDBJ whole genome shotgun (WGS) entry which is preliminary data.</text>
</comment>